<dbReference type="InterPro" id="IPR000620">
    <property type="entry name" value="EamA_dom"/>
</dbReference>
<feature type="transmembrane region" description="Helical" evidence="5">
    <location>
        <begin position="137"/>
        <end position="158"/>
    </location>
</feature>
<proteinExistence type="predicted"/>
<dbReference type="PANTHER" id="PTHR32322">
    <property type="entry name" value="INNER MEMBRANE TRANSPORTER"/>
    <property type="match status" value="1"/>
</dbReference>
<feature type="domain" description="EamA" evidence="6">
    <location>
        <begin position="2"/>
        <end position="128"/>
    </location>
</feature>
<keyword evidence="4 5" id="KW-0472">Membrane</keyword>
<evidence type="ECO:0000256" key="2">
    <source>
        <dbReference type="ARBA" id="ARBA00022692"/>
    </source>
</evidence>
<feature type="transmembrane region" description="Helical" evidence="5">
    <location>
        <begin position="178"/>
        <end position="197"/>
    </location>
</feature>
<dbReference type="GO" id="GO:0016020">
    <property type="term" value="C:membrane"/>
    <property type="evidence" value="ECO:0007669"/>
    <property type="project" value="UniProtKB-SubCell"/>
</dbReference>
<dbReference type="PANTHER" id="PTHR32322:SF2">
    <property type="entry name" value="EAMA DOMAIN-CONTAINING PROTEIN"/>
    <property type="match status" value="1"/>
</dbReference>
<feature type="transmembrane region" description="Helical" evidence="5">
    <location>
        <begin position="28"/>
        <end position="45"/>
    </location>
</feature>
<reference evidence="7" key="1">
    <citation type="journal article" date="2014" name="Front. Microbiol.">
        <title>High frequency of phylogenetically diverse reductive dehalogenase-homologous genes in deep subseafloor sedimentary metagenomes.</title>
        <authorList>
            <person name="Kawai M."/>
            <person name="Futagami T."/>
            <person name="Toyoda A."/>
            <person name="Takaki Y."/>
            <person name="Nishi S."/>
            <person name="Hori S."/>
            <person name="Arai W."/>
            <person name="Tsubouchi T."/>
            <person name="Morono Y."/>
            <person name="Uchiyama I."/>
            <person name="Ito T."/>
            <person name="Fujiyama A."/>
            <person name="Inagaki F."/>
            <person name="Takami H."/>
        </authorList>
    </citation>
    <scope>NUCLEOTIDE SEQUENCE</scope>
    <source>
        <strain evidence="7">Expedition CK06-06</strain>
    </source>
</reference>
<gene>
    <name evidence="7" type="ORF">S01H1_05304</name>
</gene>
<keyword evidence="2 5" id="KW-0812">Transmembrane</keyword>
<feature type="transmembrane region" description="Helical" evidence="5">
    <location>
        <begin position="85"/>
        <end position="105"/>
    </location>
</feature>
<protein>
    <recommendedName>
        <fullName evidence="6">EamA domain-containing protein</fullName>
    </recommendedName>
</protein>
<dbReference type="InterPro" id="IPR037185">
    <property type="entry name" value="EmrE-like"/>
</dbReference>
<accession>X0S988</accession>
<feature type="non-terminal residue" evidence="7">
    <location>
        <position position="219"/>
    </location>
</feature>
<dbReference type="EMBL" id="BARS01002766">
    <property type="protein sequence ID" value="GAF72467.1"/>
    <property type="molecule type" value="Genomic_DNA"/>
</dbReference>
<dbReference type="AlphaFoldDB" id="X0S988"/>
<feature type="transmembrane region" description="Helical" evidence="5">
    <location>
        <begin position="114"/>
        <end position="131"/>
    </location>
</feature>
<feature type="transmembrane region" description="Helical" evidence="5">
    <location>
        <begin position="57"/>
        <end position="79"/>
    </location>
</feature>
<evidence type="ECO:0000256" key="5">
    <source>
        <dbReference type="SAM" id="Phobius"/>
    </source>
</evidence>
<evidence type="ECO:0000313" key="7">
    <source>
        <dbReference type="EMBL" id="GAF72467.1"/>
    </source>
</evidence>
<evidence type="ECO:0000256" key="4">
    <source>
        <dbReference type="ARBA" id="ARBA00023136"/>
    </source>
</evidence>
<evidence type="ECO:0000256" key="1">
    <source>
        <dbReference type="ARBA" id="ARBA00004141"/>
    </source>
</evidence>
<comment type="subcellular location">
    <subcellularLocation>
        <location evidence="1">Membrane</location>
        <topology evidence="1">Multi-pass membrane protein</topology>
    </subcellularLocation>
</comment>
<organism evidence="7">
    <name type="scientific">marine sediment metagenome</name>
    <dbReference type="NCBI Taxonomy" id="412755"/>
    <lineage>
        <taxon>unclassified sequences</taxon>
        <taxon>metagenomes</taxon>
        <taxon>ecological metagenomes</taxon>
    </lineage>
</organism>
<evidence type="ECO:0000256" key="3">
    <source>
        <dbReference type="ARBA" id="ARBA00022989"/>
    </source>
</evidence>
<name>X0S988_9ZZZZ</name>
<sequence length="219" mass="23195">MVGAALYGAITVGGRVFAQLGFSLLEIAITGGLFGALMLAPVLVWRRDLRIRRRDAGIFIAFGAMGAVLQIGQFLGIVLGVPVAIVALLLYTQPLWTVVLGRLWLGEPITRRKLGALALAAVGIVILVGPTDSAQEYSVLGLAGALVAGVMLAVWIILGRMSALRGNHPITTTFGYQASTTLGLLALWPVLATWPIFAGMSRLDPAVFVTNWQAVLVYT</sequence>
<keyword evidence="3 5" id="KW-1133">Transmembrane helix</keyword>
<evidence type="ECO:0000259" key="6">
    <source>
        <dbReference type="Pfam" id="PF00892"/>
    </source>
</evidence>
<dbReference type="Pfam" id="PF00892">
    <property type="entry name" value="EamA"/>
    <property type="match status" value="1"/>
</dbReference>
<dbReference type="InterPro" id="IPR050638">
    <property type="entry name" value="AA-Vitamin_Transporters"/>
</dbReference>
<dbReference type="SUPFAM" id="SSF103481">
    <property type="entry name" value="Multidrug resistance efflux transporter EmrE"/>
    <property type="match status" value="1"/>
</dbReference>
<comment type="caution">
    <text evidence="7">The sequence shown here is derived from an EMBL/GenBank/DDBJ whole genome shotgun (WGS) entry which is preliminary data.</text>
</comment>